<reference evidence="2 3" key="1">
    <citation type="submission" date="2023-11" db="EMBL/GenBank/DDBJ databases">
        <title>Dfirmibasis_genome.</title>
        <authorList>
            <person name="Edelbroek B."/>
            <person name="Kjellin J."/>
            <person name="Jerlstrom-Hultqvist J."/>
            <person name="Soderbom F."/>
        </authorList>
    </citation>
    <scope>NUCLEOTIDE SEQUENCE [LARGE SCALE GENOMIC DNA]</scope>
    <source>
        <strain evidence="2 3">TNS-C-14</strain>
    </source>
</reference>
<dbReference type="Proteomes" id="UP001344447">
    <property type="component" value="Unassembled WGS sequence"/>
</dbReference>
<accession>A0AAN7U2J0</accession>
<organism evidence="2 3">
    <name type="scientific">Dictyostelium firmibasis</name>
    <dbReference type="NCBI Taxonomy" id="79012"/>
    <lineage>
        <taxon>Eukaryota</taxon>
        <taxon>Amoebozoa</taxon>
        <taxon>Evosea</taxon>
        <taxon>Eumycetozoa</taxon>
        <taxon>Dictyostelia</taxon>
        <taxon>Dictyosteliales</taxon>
        <taxon>Dictyosteliaceae</taxon>
        <taxon>Dictyostelium</taxon>
    </lineage>
</organism>
<dbReference type="Pfam" id="PF05725">
    <property type="entry name" value="FNIP"/>
    <property type="match status" value="2"/>
</dbReference>
<evidence type="ECO:0000256" key="1">
    <source>
        <dbReference type="ARBA" id="ARBA00022737"/>
    </source>
</evidence>
<keyword evidence="3" id="KW-1185">Reference proteome</keyword>
<proteinExistence type="predicted"/>
<evidence type="ECO:0000313" key="2">
    <source>
        <dbReference type="EMBL" id="KAK5584589.1"/>
    </source>
</evidence>
<dbReference type="SUPFAM" id="SSF52047">
    <property type="entry name" value="RNI-like"/>
    <property type="match status" value="1"/>
</dbReference>
<sequence length="249" mass="29530">MDILFFKIWRNIYIKNEIFEHLKKFKDFQEEVTFYNKNDLLTFKDRYYITKLSYLGPEILYDNDLPENVEFLEVVNEFEKDDENPLPLISFKNPPSSLKTLQISTGSKKNMVPYPLNFFPKTITTLNLSGCENRLLEPNVITTSSITIMSFSYWYNLPFEIDSLPNGLKELNFFRYGKFNQEFKLNQLPKSLTTLKLPQGYKQPLSKELIKSLPLLETLLISNSYNSIEYDFLKSIKNLKWFNIRPLYN</sequence>
<dbReference type="InterPro" id="IPR051251">
    <property type="entry name" value="STK_FNIP-Repeat"/>
</dbReference>
<dbReference type="PANTHER" id="PTHR32134">
    <property type="entry name" value="FNIP REPEAT-CONTAINING PROTEIN"/>
    <property type="match status" value="1"/>
</dbReference>
<gene>
    <name evidence="2" type="ORF">RB653_006203</name>
</gene>
<comment type="caution">
    <text evidence="2">The sequence shown here is derived from an EMBL/GenBank/DDBJ whole genome shotgun (WGS) entry which is preliminary data.</text>
</comment>
<evidence type="ECO:0008006" key="4">
    <source>
        <dbReference type="Google" id="ProtNLM"/>
    </source>
</evidence>
<dbReference type="EMBL" id="JAVFKY010000001">
    <property type="protein sequence ID" value="KAK5584589.1"/>
    <property type="molecule type" value="Genomic_DNA"/>
</dbReference>
<dbReference type="InterPro" id="IPR008615">
    <property type="entry name" value="FNIP"/>
</dbReference>
<evidence type="ECO:0000313" key="3">
    <source>
        <dbReference type="Proteomes" id="UP001344447"/>
    </source>
</evidence>
<dbReference type="AlphaFoldDB" id="A0AAN7U2J0"/>
<keyword evidence="1" id="KW-0677">Repeat</keyword>
<name>A0AAN7U2J0_9MYCE</name>
<dbReference type="PANTHER" id="PTHR32134:SF178">
    <property type="entry name" value="FNIP REPEAT-CONTAINING PROTEIN"/>
    <property type="match status" value="1"/>
</dbReference>
<protein>
    <recommendedName>
        <fullName evidence="4">FNIP repeat-containing protein</fullName>
    </recommendedName>
</protein>